<name>A0ABP7M6X6_9ACTN</name>
<keyword evidence="3" id="KW-1185">Reference proteome</keyword>
<feature type="domain" description="Coenzyme Q-binding protein COQ10 START" evidence="1">
    <location>
        <begin position="15"/>
        <end position="132"/>
    </location>
</feature>
<organism evidence="2 3">
    <name type="scientific">Streptomyces gulbargensis</name>
    <dbReference type="NCBI Taxonomy" id="364901"/>
    <lineage>
        <taxon>Bacteria</taxon>
        <taxon>Bacillati</taxon>
        <taxon>Actinomycetota</taxon>
        <taxon>Actinomycetes</taxon>
        <taxon>Kitasatosporales</taxon>
        <taxon>Streptomycetaceae</taxon>
        <taxon>Streptomyces</taxon>
    </lineage>
</organism>
<sequence>MDWHRYRFRSVWRLDAPPATVYAVLERPEDYPRWWPQVREAVPVDGTEGTARFRSFLPYDLVVTVRALRRDPRARVLEVGLGGDLDGWARWTLTAEGTGTRALYEQEVEVRVPLMRAFAVVGRPLFRVNHALMMRGGRRGLASHLRRV</sequence>
<dbReference type="EMBL" id="BAABAJ010000007">
    <property type="protein sequence ID" value="GAA3916541.1"/>
    <property type="molecule type" value="Genomic_DNA"/>
</dbReference>
<reference evidence="3" key="1">
    <citation type="journal article" date="2019" name="Int. J. Syst. Evol. Microbiol.">
        <title>The Global Catalogue of Microorganisms (GCM) 10K type strain sequencing project: providing services to taxonomists for standard genome sequencing and annotation.</title>
        <authorList>
            <consortium name="The Broad Institute Genomics Platform"/>
            <consortium name="The Broad Institute Genome Sequencing Center for Infectious Disease"/>
            <person name="Wu L."/>
            <person name="Ma J."/>
        </authorList>
    </citation>
    <scope>NUCLEOTIDE SEQUENCE [LARGE SCALE GENOMIC DNA]</scope>
    <source>
        <strain evidence="3">JCM 16956</strain>
    </source>
</reference>
<evidence type="ECO:0000259" key="1">
    <source>
        <dbReference type="Pfam" id="PF03364"/>
    </source>
</evidence>
<dbReference type="InterPro" id="IPR005031">
    <property type="entry name" value="COQ10_START"/>
</dbReference>
<dbReference type="Pfam" id="PF03364">
    <property type="entry name" value="Polyketide_cyc"/>
    <property type="match status" value="1"/>
</dbReference>
<dbReference type="SUPFAM" id="SSF55961">
    <property type="entry name" value="Bet v1-like"/>
    <property type="match status" value="1"/>
</dbReference>
<dbReference type="InterPro" id="IPR023393">
    <property type="entry name" value="START-like_dom_sf"/>
</dbReference>
<protein>
    <submittedName>
        <fullName evidence="2">SRPBCC family protein</fullName>
    </submittedName>
</protein>
<evidence type="ECO:0000313" key="2">
    <source>
        <dbReference type="EMBL" id="GAA3916541.1"/>
    </source>
</evidence>
<proteinExistence type="predicted"/>
<comment type="caution">
    <text evidence="2">The sequence shown here is derived from an EMBL/GenBank/DDBJ whole genome shotgun (WGS) entry which is preliminary data.</text>
</comment>
<evidence type="ECO:0000313" key="3">
    <source>
        <dbReference type="Proteomes" id="UP001501000"/>
    </source>
</evidence>
<dbReference type="Gene3D" id="3.30.530.20">
    <property type="match status" value="1"/>
</dbReference>
<gene>
    <name evidence="2" type="ORF">GCM10022244_27490</name>
</gene>
<dbReference type="Proteomes" id="UP001501000">
    <property type="component" value="Unassembled WGS sequence"/>
</dbReference>
<dbReference type="RefSeq" id="WP_345282264.1">
    <property type="nucleotide sequence ID" value="NZ_BAABAJ010000007.1"/>
</dbReference>
<accession>A0ABP7M6X6</accession>